<feature type="transmembrane region" description="Helical" evidence="1">
    <location>
        <begin position="136"/>
        <end position="156"/>
    </location>
</feature>
<dbReference type="AlphaFoldDB" id="A0A6C0ELA4"/>
<dbReference type="GO" id="GO:0005737">
    <property type="term" value="C:cytoplasm"/>
    <property type="evidence" value="ECO:0007669"/>
    <property type="project" value="TreeGrafter"/>
</dbReference>
<evidence type="ECO:0000256" key="1">
    <source>
        <dbReference type="SAM" id="Phobius"/>
    </source>
</evidence>
<dbReference type="GO" id="GO:0044773">
    <property type="term" value="P:mitotic DNA damage checkpoint signaling"/>
    <property type="evidence" value="ECO:0007669"/>
    <property type="project" value="TreeGrafter"/>
</dbReference>
<dbReference type="EMBL" id="MN738868">
    <property type="protein sequence ID" value="QHT29110.1"/>
    <property type="molecule type" value="Genomic_DNA"/>
</dbReference>
<feature type="transmembrane region" description="Helical" evidence="1">
    <location>
        <begin position="232"/>
        <end position="249"/>
    </location>
</feature>
<sequence length="320" mass="36908">MVKTVENMLDTMVLNDKKYVEVKSYISNRLKTIYLKKKINNGSFNDIYSFSLKKNDRTENKFIIRISNENSVGDSIISELKGIKIQYELCLKSKHIGNVIDYGKIYNPTSNTLQEYSIHQRYKQSLKDVLNSNPKYYSINTVVQIIFNLISTIYIIHKNNIAHLDLKPDNILVNTIEYKDGKIYKIDFVIIDFGAAKKFTDNTSKSLSAQMASAQFSPPELLQYKFGKKSDIWAIGVIIYLLFIGKNFFSANAQDIFMNNNPIKLEQTINNAVLSLLHTLKTQYTISDALYTKLEKIFIGIFKINPEQRITAKELYEIII</sequence>
<reference evidence="3" key="1">
    <citation type="journal article" date="2020" name="Nature">
        <title>Giant virus diversity and host interactions through global metagenomics.</title>
        <authorList>
            <person name="Schulz F."/>
            <person name="Roux S."/>
            <person name="Paez-Espino D."/>
            <person name="Jungbluth S."/>
            <person name="Walsh D.A."/>
            <person name="Denef V.J."/>
            <person name="McMahon K.D."/>
            <person name="Konstantinidis K.T."/>
            <person name="Eloe-Fadrosh E.A."/>
            <person name="Kyrpides N.C."/>
            <person name="Woyke T."/>
        </authorList>
    </citation>
    <scope>NUCLEOTIDE SEQUENCE</scope>
    <source>
        <strain evidence="3">GVMAG-M-3300001351-8</strain>
    </source>
</reference>
<keyword evidence="1" id="KW-0812">Transmembrane</keyword>
<protein>
    <recommendedName>
        <fullName evidence="2">Protein kinase domain-containing protein</fullName>
    </recommendedName>
</protein>
<dbReference type="Pfam" id="PF00069">
    <property type="entry name" value="Pkinase"/>
    <property type="match status" value="1"/>
</dbReference>
<organism evidence="3">
    <name type="scientific">viral metagenome</name>
    <dbReference type="NCBI Taxonomy" id="1070528"/>
    <lineage>
        <taxon>unclassified sequences</taxon>
        <taxon>metagenomes</taxon>
        <taxon>organismal metagenomes</taxon>
    </lineage>
</organism>
<keyword evidence="1" id="KW-0472">Membrane</keyword>
<dbReference type="GO" id="GO:0004674">
    <property type="term" value="F:protein serine/threonine kinase activity"/>
    <property type="evidence" value="ECO:0007669"/>
    <property type="project" value="TreeGrafter"/>
</dbReference>
<dbReference type="InterPro" id="IPR008271">
    <property type="entry name" value="Ser/Thr_kinase_AS"/>
</dbReference>
<dbReference type="SMART" id="SM00220">
    <property type="entry name" value="S_TKc"/>
    <property type="match status" value="1"/>
</dbReference>
<name>A0A6C0ELA4_9ZZZZ</name>
<dbReference type="InterPro" id="IPR011009">
    <property type="entry name" value="Kinase-like_dom_sf"/>
</dbReference>
<keyword evidence="1" id="KW-1133">Transmembrane helix</keyword>
<dbReference type="PROSITE" id="PS50011">
    <property type="entry name" value="PROTEIN_KINASE_DOM"/>
    <property type="match status" value="1"/>
</dbReference>
<dbReference type="GO" id="GO:0005634">
    <property type="term" value="C:nucleus"/>
    <property type="evidence" value="ECO:0007669"/>
    <property type="project" value="TreeGrafter"/>
</dbReference>
<evidence type="ECO:0000313" key="3">
    <source>
        <dbReference type="EMBL" id="QHT29110.1"/>
    </source>
</evidence>
<evidence type="ECO:0000259" key="2">
    <source>
        <dbReference type="PROSITE" id="PS50011"/>
    </source>
</evidence>
<dbReference type="GO" id="GO:0005524">
    <property type="term" value="F:ATP binding"/>
    <property type="evidence" value="ECO:0007669"/>
    <property type="project" value="InterPro"/>
</dbReference>
<dbReference type="PANTHER" id="PTHR44167:SF24">
    <property type="entry name" value="SERINE_THREONINE-PROTEIN KINASE CHK2"/>
    <property type="match status" value="1"/>
</dbReference>
<accession>A0A6C0ELA4</accession>
<dbReference type="PANTHER" id="PTHR44167">
    <property type="entry name" value="OVARIAN-SPECIFIC SERINE/THREONINE-PROTEIN KINASE LOK-RELATED"/>
    <property type="match status" value="1"/>
</dbReference>
<feature type="domain" description="Protein kinase" evidence="2">
    <location>
        <begin position="33"/>
        <end position="320"/>
    </location>
</feature>
<dbReference type="Gene3D" id="1.10.510.10">
    <property type="entry name" value="Transferase(Phosphotransferase) domain 1"/>
    <property type="match status" value="1"/>
</dbReference>
<dbReference type="InterPro" id="IPR000719">
    <property type="entry name" value="Prot_kinase_dom"/>
</dbReference>
<proteinExistence type="predicted"/>
<dbReference type="SUPFAM" id="SSF56112">
    <property type="entry name" value="Protein kinase-like (PK-like)"/>
    <property type="match status" value="1"/>
</dbReference>
<dbReference type="PROSITE" id="PS00108">
    <property type="entry name" value="PROTEIN_KINASE_ST"/>
    <property type="match status" value="1"/>
</dbReference>